<dbReference type="PATRIC" id="fig|225937.3.peg.4378"/>
<organism evidence="1 2">
    <name type="scientific">Marinobacter adhaerens (strain DSM 23420 / HP15)</name>
    <dbReference type="NCBI Taxonomy" id="225937"/>
    <lineage>
        <taxon>Bacteria</taxon>
        <taxon>Pseudomonadati</taxon>
        <taxon>Pseudomonadota</taxon>
        <taxon>Gammaproteobacteria</taxon>
        <taxon>Pseudomonadales</taxon>
        <taxon>Marinobacteraceae</taxon>
        <taxon>Marinobacter</taxon>
    </lineage>
</organism>
<dbReference type="Proteomes" id="UP000007077">
    <property type="component" value="Plasmid pHP-187"/>
</dbReference>
<protein>
    <submittedName>
        <fullName evidence="1">Uncharacterized protein</fullName>
    </submittedName>
</protein>
<dbReference type="KEGG" id="mad:HP15_p187g176"/>
<dbReference type="HOGENOM" id="CLU_609434_0_0_6"/>
<name>E4PSD8_MARAH</name>
<reference evidence="1 2" key="1">
    <citation type="journal article" date="2010" name="Stand. Genomic Sci.">
        <title>Complete genome sequence of Marinobacter adhaerens type strain (HP15), a diatom-interacting marine microorganism.</title>
        <authorList>
            <person name="Gardes A."/>
            <person name="Kaeppel E."/>
            <person name="Shehzad A."/>
            <person name="Seebah S."/>
            <person name="Teeling H."/>
            <person name="Yarza P."/>
            <person name="Glockner F.O."/>
            <person name="Grossart H.P."/>
            <person name="Ullrich M.S."/>
        </authorList>
    </citation>
    <scope>NUCLEOTIDE SEQUENCE [LARGE SCALE GENOMIC DNA]</scope>
    <source>
        <strain evidence="2">DSM 23420 / HP15</strain>
        <plasmid evidence="2">Plasmid pHP-187</plasmid>
    </source>
</reference>
<sequence>MARNPLIHPESPIDGKCLMQLKTLLESRPDSGEVRDLDLAMLMNVPVNRLSQLKRSRSSIYALGKQLDDEQDGVDDVPSLRPSQAILTRLLLRHPEFAPLPLRPTNSDVFELLAPFIPSEKQTGGSVLKSRKLGFAPLFGRSYISSYKMLTDMSEGSQNSSLPVVRLQMLIVGKYAEIFKTLLKEFSKDPSKTAQSLDQDLKETGWALLRNRDSFTDWMDDDVFQSFNTELHRRFDQWFSRDYLGVLSDEAVSRDIEPEIAISKGKWVNREAVQDLSLYSRNSAPILGREDSPFSLFRESFGLTSAESYWTLGIQIKAFYRFRQRADQRVDPATSILLRYLFRFPNDIDLFVKSPPEGRWILEVVQREDPSFKLSQLAPLFGASRVMSYGFVDGSVQCPFFARRLATIFAEQYERGLPIYNELLSCVEEEVVARRLDPAQFWRDGRWHH</sequence>
<keyword evidence="1" id="KW-0614">Plasmid</keyword>
<accession>E4PSD8</accession>
<proteinExistence type="predicted"/>
<dbReference type="AlphaFoldDB" id="E4PSD8"/>
<geneLocation type="plasmid" evidence="1 2">
    <name>pHP-187</name>
</geneLocation>
<evidence type="ECO:0000313" key="1">
    <source>
        <dbReference type="EMBL" id="ADQ00173.1"/>
    </source>
</evidence>
<dbReference type="EMBL" id="CP001980">
    <property type="protein sequence ID" value="ADQ00173.1"/>
    <property type="molecule type" value="Genomic_DNA"/>
</dbReference>
<reference evidence="2" key="2">
    <citation type="submission" date="2010-02" db="EMBL/GenBank/DDBJ databases">
        <title>Complete genome sequence of Marinobacter adhaerens type strain (HP15).</title>
        <authorList>
            <person name="Gaerdes A.A.M."/>
            <person name="Kaeppel E."/>
            <person name="Shezad A."/>
            <person name="Seebah S."/>
            <person name="Teeling H."/>
            <person name="Yarza P."/>
            <person name="Gloeckner F.O."/>
            <person name="Ullrich M.S."/>
        </authorList>
    </citation>
    <scope>NUCLEOTIDE SEQUENCE [LARGE SCALE GENOMIC DNA]</scope>
    <source>
        <strain evidence="2">DSM 23420 / HP15</strain>
        <plasmid evidence="2">Plasmid pHP-187</plasmid>
    </source>
</reference>
<evidence type="ECO:0000313" key="2">
    <source>
        <dbReference type="Proteomes" id="UP000007077"/>
    </source>
</evidence>
<gene>
    <name evidence="1" type="ordered locus">HP15_p187g176</name>
</gene>